<feature type="compositionally biased region" description="Basic and acidic residues" evidence="1">
    <location>
        <begin position="221"/>
        <end position="237"/>
    </location>
</feature>
<feature type="region of interest" description="Disordered" evidence="1">
    <location>
        <begin position="1"/>
        <end position="88"/>
    </location>
</feature>
<evidence type="ECO:0000256" key="1">
    <source>
        <dbReference type="SAM" id="MobiDB-lite"/>
    </source>
</evidence>
<keyword evidence="3" id="KW-1185">Reference proteome</keyword>
<feature type="compositionally biased region" description="Polar residues" evidence="1">
    <location>
        <begin position="77"/>
        <end position="88"/>
    </location>
</feature>
<name>A0A9W9DX49_9AGAR</name>
<feature type="compositionally biased region" description="Polar residues" evidence="1">
    <location>
        <begin position="10"/>
        <end position="19"/>
    </location>
</feature>
<feature type="compositionally biased region" description="Polar residues" evidence="1">
    <location>
        <begin position="101"/>
        <end position="121"/>
    </location>
</feature>
<feature type="region of interest" description="Disordered" evidence="1">
    <location>
        <begin position="219"/>
        <end position="269"/>
    </location>
</feature>
<protein>
    <submittedName>
        <fullName evidence="2">Uncharacterized protein</fullName>
    </submittedName>
</protein>
<evidence type="ECO:0000313" key="3">
    <source>
        <dbReference type="Proteomes" id="UP001150266"/>
    </source>
</evidence>
<accession>A0A9W9DX49</accession>
<feature type="compositionally biased region" description="Polar residues" evidence="1">
    <location>
        <begin position="240"/>
        <end position="252"/>
    </location>
</feature>
<reference evidence="2" key="1">
    <citation type="submission" date="2022-08" db="EMBL/GenBank/DDBJ databases">
        <title>A Global Phylogenomic Analysis of the Shiitake Genus Lentinula.</title>
        <authorList>
            <consortium name="DOE Joint Genome Institute"/>
            <person name="Sierra-Patev S."/>
            <person name="Min B."/>
            <person name="Naranjo-Ortiz M."/>
            <person name="Looney B."/>
            <person name="Konkel Z."/>
            <person name="Slot J.C."/>
            <person name="Sakamoto Y."/>
            <person name="Steenwyk J.L."/>
            <person name="Rokas A."/>
            <person name="Carro J."/>
            <person name="Camarero S."/>
            <person name="Ferreira P."/>
            <person name="Molpeceres G."/>
            <person name="Ruiz-Duenas F.J."/>
            <person name="Serrano A."/>
            <person name="Henrissat B."/>
            <person name="Drula E."/>
            <person name="Hughes K.W."/>
            <person name="Mata J.L."/>
            <person name="Ishikawa N.K."/>
            <person name="Vargas-Isla R."/>
            <person name="Ushijima S."/>
            <person name="Smith C.A."/>
            <person name="Ahrendt S."/>
            <person name="Andreopoulos W."/>
            <person name="He G."/>
            <person name="Labutti K."/>
            <person name="Lipzen A."/>
            <person name="Ng V."/>
            <person name="Riley R."/>
            <person name="Sandor L."/>
            <person name="Barry K."/>
            <person name="Martinez A.T."/>
            <person name="Xiao Y."/>
            <person name="Gibbons J.G."/>
            <person name="Terashima K."/>
            <person name="Grigoriev I.V."/>
            <person name="Hibbett D.S."/>
        </authorList>
    </citation>
    <scope>NUCLEOTIDE SEQUENCE</scope>
    <source>
        <strain evidence="2">JLM2183</strain>
    </source>
</reference>
<proteinExistence type="predicted"/>
<gene>
    <name evidence="2" type="ORF">J3R30DRAFT_918966</name>
</gene>
<dbReference type="EMBL" id="JAOTPV010000002">
    <property type="protein sequence ID" value="KAJ4488317.1"/>
    <property type="molecule type" value="Genomic_DNA"/>
</dbReference>
<evidence type="ECO:0000313" key="2">
    <source>
        <dbReference type="EMBL" id="KAJ4488317.1"/>
    </source>
</evidence>
<dbReference type="Proteomes" id="UP001150266">
    <property type="component" value="Unassembled WGS sequence"/>
</dbReference>
<feature type="region of interest" description="Disordered" evidence="1">
    <location>
        <begin position="101"/>
        <end position="207"/>
    </location>
</feature>
<sequence length="292" mass="30689">MASGPPANARVNSSRTTRITAARPPEINSGQRICNGTAEQIRARPSPALIRQTSVTQSTASTRNLPHTSLPLARRPAQSNAPAGTSRSTYNSLIDLQSVSRLPSASTPVQSLSTRSSTLASPSRIARPRAVSAASPTTPIGLPSRVRTMSSINPPTKYHLGSPVTSTKILNTNSVSGVVPKSSTSPTSSPRPAPKSRPATSPIVKSRATLAPSIPLKRSTRRDAAVSGRELKSEAGAESKIQSAKSIQNTESKNADPNAPEVTDSANLSSEDVDMLESVWKGMYTILIPRSV</sequence>
<dbReference type="AlphaFoldDB" id="A0A9W9DX49"/>
<feature type="compositionally biased region" description="Polar residues" evidence="1">
    <location>
        <begin position="51"/>
        <end position="67"/>
    </location>
</feature>
<feature type="compositionally biased region" description="Polar residues" evidence="1">
    <location>
        <begin position="163"/>
        <end position="176"/>
    </location>
</feature>
<organism evidence="2 3">
    <name type="scientific">Lentinula aciculospora</name>
    <dbReference type="NCBI Taxonomy" id="153920"/>
    <lineage>
        <taxon>Eukaryota</taxon>
        <taxon>Fungi</taxon>
        <taxon>Dikarya</taxon>
        <taxon>Basidiomycota</taxon>
        <taxon>Agaricomycotina</taxon>
        <taxon>Agaricomycetes</taxon>
        <taxon>Agaricomycetidae</taxon>
        <taxon>Agaricales</taxon>
        <taxon>Marasmiineae</taxon>
        <taxon>Omphalotaceae</taxon>
        <taxon>Lentinula</taxon>
    </lineage>
</organism>
<feature type="compositionally biased region" description="Polar residues" evidence="1">
    <location>
        <begin position="28"/>
        <end position="38"/>
    </location>
</feature>
<comment type="caution">
    <text evidence="2">The sequence shown here is derived from an EMBL/GenBank/DDBJ whole genome shotgun (WGS) entry which is preliminary data.</text>
</comment>